<dbReference type="InterPro" id="IPR036709">
    <property type="entry name" value="Autotransporte_beta_dom_sf"/>
</dbReference>
<organism evidence="7 8">
    <name type="scientific">Aureimonas pseudogalii</name>
    <dbReference type="NCBI Taxonomy" id="1744844"/>
    <lineage>
        <taxon>Bacteria</taxon>
        <taxon>Pseudomonadati</taxon>
        <taxon>Pseudomonadota</taxon>
        <taxon>Alphaproteobacteria</taxon>
        <taxon>Hyphomicrobiales</taxon>
        <taxon>Aurantimonadaceae</taxon>
        <taxon>Aureimonas</taxon>
    </lineage>
</organism>
<feature type="chain" id="PRO_5031307202" evidence="6">
    <location>
        <begin position="32"/>
        <end position="286"/>
    </location>
</feature>
<evidence type="ECO:0000256" key="3">
    <source>
        <dbReference type="ARBA" id="ARBA00022729"/>
    </source>
</evidence>
<dbReference type="PANTHER" id="PTHR38776">
    <property type="entry name" value="MLTA-INTERACTING PROTEIN-RELATED"/>
    <property type="match status" value="1"/>
</dbReference>
<comment type="subcellular location">
    <subcellularLocation>
        <location evidence="1">Cell outer membrane</location>
    </subcellularLocation>
</comment>
<sequence length="286" mass="30661">MTFLPEPAAVTTRTALLVAALLGSTAVPALAADAVATVDTSEVAIVNNADLIIELGGGVSTQPAYEGASDYIVSGYPIFALQYLNIPGLGAIGSPNESYGGFKISPSFRFIDKRNAADYPELFGTRALDETYQLGLRAGYEFPVYETFSAEIYGEARYAFGEAEGFVGGAGVDFISRPNEQWTLKLGPRTTFASAEYMSTYFSVTPIESLASFGRLSPYDAGSGFKSVGAAASARYEFRPDWFLNANAAYERMIGDAEDSPIVKIGKEDQFFAGIGLSKRFSLDLF</sequence>
<gene>
    <name evidence="7" type="ORF">GGR04_001563</name>
</gene>
<evidence type="ECO:0000313" key="7">
    <source>
        <dbReference type="EMBL" id="MBB3997727.1"/>
    </source>
</evidence>
<dbReference type="SUPFAM" id="SSF103515">
    <property type="entry name" value="Autotransporter"/>
    <property type="match status" value="1"/>
</dbReference>
<protein>
    <submittedName>
        <fullName evidence="7">Outer membrane scaffolding protein for murein synthesis (MipA/OmpV family)</fullName>
    </submittedName>
</protein>
<evidence type="ECO:0000256" key="6">
    <source>
        <dbReference type="SAM" id="SignalP"/>
    </source>
</evidence>
<dbReference type="Pfam" id="PF06629">
    <property type="entry name" value="MipA"/>
    <property type="match status" value="1"/>
</dbReference>
<evidence type="ECO:0000256" key="2">
    <source>
        <dbReference type="ARBA" id="ARBA00005722"/>
    </source>
</evidence>
<keyword evidence="8" id="KW-1185">Reference proteome</keyword>
<keyword evidence="4" id="KW-0472">Membrane</keyword>
<comment type="similarity">
    <text evidence="2">Belongs to the MipA/OmpV family.</text>
</comment>
<accession>A0A7W6H433</accession>
<proteinExistence type="inferred from homology"/>
<dbReference type="AlphaFoldDB" id="A0A7W6H433"/>
<dbReference type="InterPro" id="IPR010583">
    <property type="entry name" value="MipA"/>
</dbReference>
<evidence type="ECO:0000256" key="4">
    <source>
        <dbReference type="ARBA" id="ARBA00023136"/>
    </source>
</evidence>
<name>A0A7W6H433_9HYPH</name>
<reference evidence="7 8" key="1">
    <citation type="submission" date="2020-08" db="EMBL/GenBank/DDBJ databases">
        <title>Genomic Encyclopedia of Type Strains, Phase IV (KMG-IV): sequencing the most valuable type-strain genomes for metagenomic binning, comparative biology and taxonomic classification.</title>
        <authorList>
            <person name="Goeker M."/>
        </authorList>
    </citation>
    <scope>NUCLEOTIDE SEQUENCE [LARGE SCALE GENOMIC DNA]</scope>
    <source>
        <strain evidence="7 8">DSM 102238</strain>
    </source>
</reference>
<dbReference type="RefSeq" id="WP_183199264.1">
    <property type="nucleotide sequence ID" value="NZ_JACIEK010000002.1"/>
</dbReference>
<evidence type="ECO:0000256" key="5">
    <source>
        <dbReference type="ARBA" id="ARBA00023237"/>
    </source>
</evidence>
<dbReference type="PANTHER" id="PTHR38776:SF1">
    <property type="entry name" value="MLTA-INTERACTING PROTEIN-RELATED"/>
    <property type="match status" value="1"/>
</dbReference>
<comment type="caution">
    <text evidence="7">The sequence shown here is derived from an EMBL/GenBank/DDBJ whole genome shotgun (WGS) entry which is preliminary data.</text>
</comment>
<keyword evidence="3 6" id="KW-0732">Signal</keyword>
<evidence type="ECO:0000256" key="1">
    <source>
        <dbReference type="ARBA" id="ARBA00004442"/>
    </source>
</evidence>
<dbReference type="EMBL" id="JACIEK010000002">
    <property type="protein sequence ID" value="MBB3997727.1"/>
    <property type="molecule type" value="Genomic_DNA"/>
</dbReference>
<keyword evidence="5" id="KW-0998">Cell outer membrane</keyword>
<feature type="signal peptide" evidence="6">
    <location>
        <begin position="1"/>
        <end position="31"/>
    </location>
</feature>
<dbReference type="GO" id="GO:0009279">
    <property type="term" value="C:cell outer membrane"/>
    <property type="evidence" value="ECO:0007669"/>
    <property type="project" value="UniProtKB-SubCell"/>
</dbReference>
<dbReference type="Proteomes" id="UP000542776">
    <property type="component" value="Unassembled WGS sequence"/>
</dbReference>
<evidence type="ECO:0000313" key="8">
    <source>
        <dbReference type="Proteomes" id="UP000542776"/>
    </source>
</evidence>